<dbReference type="EMBL" id="PVUB01000013">
    <property type="protein sequence ID" value="PRZ20106.1"/>
    <property type="molecule type" value="Genomic_DNA"/>
</dbReference>
<reference evidence="1 4" key="3">
    <citation type="submission" date="2018-03" db="EMBL/GenBank/DDBJ databases">
        <title>Genomic Encyclopedia of Archaeal and Bacterial Type Strains, Phase II (KMG-II): from individual species to whole genera.</title>
        <authorList>
            <person name="Goeker M."/>
        </authorList>
    </citation>
    <scope>NUCLEOTIDE SEQUENCE [LARGE SCALE GENOMIC DNA]</scope>
    <source>
        <strain evidence="1 4">DSM 17797</strain>
    </source>
</reference>
<name>A0A1M5QIT1_9FLAO</name>
<keyword evidence="4" id="KW-1185">Reference proteome</keyword>
<evidence type="ECO:0008006" key="5">
    <source>
        <dbReference type="Google" id="ProtNLM"/>
    </source>
</evidence>
<dbReference type="RefSeq" id="WP_072944262.1">
    <property type="nucleotide sequence ID" value="NZ_FQWO01000008.1"/>
</dbReference>
<dbReference type="AlphaFoldDB" id="A0A1M5QIT1"/>
<gene>
    <name evidence="1" type="ORF">BC624_11366</name>
    <name evidence="2" type="ORF">SAMN05443373_1089</name>
</gene>
<dbReference type="Proteomes" id="UP000237771">
    <property type="component" value="Unassembled WGS sequence"/>
</dbReference>
<evidence type="ECO:0000313" key="1">
    <source>
        <dbReference type="EMBL" id="PRZ20106.1"/>
    </source>
</evidence>
<proteinExistence type="predicted"/>
<dbReference type="EMBL" id="FQWO01000008">
    <property type="protein sequence ID" value="SHH13710.1"/>
    <property type="molecule type" value="Genomic_DNA"/>
</dbReference>
<reference evidence="3" key="1">
    <citation type="submission" date="2016-11" db="EMBL/GenBank/DDBJ databases">
        <authorList>
            <person name="Varghese N."/>
            <person name="Submissions S."/>
        </authorList>
    </citation>
    <scope>NUCLEOTIDE SEQUENCE [LARGE SCALE GENOMIC DNA]</scope>
    <source>
        <strain evidence="3">DSM 19729</strain>
    </source>
</reference>
<dbReference type="OrthoDB" id="1321682at2"/>
<reference evidence="2" key="2">
    <citation type="submission" date="2016-11" db="EMBL/GenBank/DDBJ databases">
        <authorList>
            <person name="Jaros S."/>
            <person name="Januszkiewicz K."/>
            <person name="Wedrychowicz H."/>
        </authorList>
    </citation>
    <scope>NUCLEOTIDE SEQUENCE [LARGE SCALE GENOMIC DNA]</scope>
    <source>
        <strain evidence="2">DSM 19729</strain>
    </source>
</reference>
<organism evidence="2 3">
    <name type="scientific">Flavobacterium granuli</name>
    <dbReference type="NCBI Taxonomy" id="280093"/>
    <lineage>
        <taxon>Bacteria</taxon>
        <taxon>Pseudomonadati</taxon>
        <taxon>Bacteroidota</taxon>
        <taxon>Flavobacteriia</taxon>
        <taxon>Flavobacteriales</taxon>
        <taxon>Flavobacteriaceae</taxon>
        <taxon>Flavobacterium</taxon>
    </lineage>
</organism>
<evidence type="ECO:0000313" key="3">
    <source>
        <dbReference type="Proteomes" id="UP000184384"/>
    </source>
</evidence>
<protein>
    <recommendedName>
        <fullName evidence="5">YD repeat-containing protein</fullName>
    </recommendedName>
</protein>
<evidence type="ECO:0000313" key="4">
    <source>
        <dbReference type="Proteomes" id="UP000237771"/>
    </source>
</evidence>
<dbReference type="Proteomes" id="UP000184384">
    <property type="component" value="Unassembled WGS sequence"/>
</dbReference>
<accession>A0A1M5QIT1</accession>
<evidence type="ECO:0000313" key="2">
    <source>
        <dbReference type="EMBL" id="SHH13710.1"/>
    </source>
</evidence>
<sequence>MKIKFLLLLMPLFAISQSKPYYKQTITAYEINKKDTINKKILVSYLDSLRKIITTENNISNAISGSILKSGKTHSVIEVDTDRLYVSADIDQKGDTIGKLIYVYDEKKNRTENYQIRKADTINGQKRLYNESGKCTKLYNRRKVGHKYFLSTEWDYDSNGNTTQCKTYNESGALVGFDRYENVYKKNEFITTKYSYSNHKGFVKELKEIKKDSITTTYFYSNSVGYNYGIKISNVDGGMRIQEEDENGNMKELKIFDSNGNLIVYVKNSEIRLHPKNK</sequence>